<feature type="compositionally biased region" description="Low complexity" evidence="1">
    <location>
        <begin position="458"/>
        <end position="473"/>
    </location>
</feature>
<comment type="caution">
    <text evidence="2">The sequence shown here is derived from an EMBL/GenBank/DDBJ whole genome shotgun (WGS) entry which is preliminary data.</text>
</comment>
<evidence type="ECO:0000313" key="3">
    <source>
        <dbReference type="Proteomes" id="UP000821866"/>
    </source>
</evidence>
<name>A0A9J6ET30_RHIMP</name>
<reference evidence="2" key="2">
    <citation type="submission" date="2021-09" db="EMBL/GenBank/DDBJ databases">
        <authorList>
            <person name="Jia N."/>
            <person name="Wang J."/>
            <person name="Shi W."/>
            <person name="Du L."/>
            <person name="Sun Y."/>
            <person name="Zhan W."/>
            <person name="Jiang J."/>
            <person name="Wang Q."/>
            <person name="Zhang B."/>
            <person name="Ji P."/>
            <person name="Sakyi L.B."/>
            <person name="Cui X."/>
            <person name="Yuan T."/>
            <person name="Jiang B."/>
            <person name="Yang W."/>
            <person name="Lam T.T.-Y."/>
            <person name="Chang Q."/>
            <person name="Ding S."/>
            <person name="Wang X."/>
            <person name="Zhu J."/>
            <person name="Ruan X."/>
            <person name="Zhao L."/>
            <person name="Wei J."/>
            <person name="Que T."/>
            <person name="Du C."/>
            <person name="Cheng J."/>
            <person name="Dai P."/>
            <person name="Han X."/>
            <person name="Huang E."/>
            <person name="Gao Y."/>
            <person name="Liu J."/>
            <person name="Shao H."/>
            <person name="Ye R."/>
            <person name="Li L."/>
            <person name="Wei W."/>
            <person name="Wang X."/>
            <person name="Wang C."/>
            <person name="Huo Q."/>
            <person name="Li W."/>
            <person name="Guo W."/>
            <person name="Chen H."/>
            <person name="Chen S."/>
            <person name="Zhou L."/>
            <person name="Zhou L."/>
            <person name="Ni X."/>
            <person name="Tian J."/>
            <person name="Zhou Y."/>
            <person name="Sheng Y."/>
            <person name="Liu T."/>
            <person name="Pan Y."/>
            <person name="Xia L."/>
            <person name="Li J."/>
            <person name="Zhao F."/>
            <person name="Cao W."/>
        </authorList>
    </citation>
    <scope>NUCLEOTIDE SEQUENCE</scope>
    <source>
        <strain evidence="2">Rmic-2018</strain>
        <tissue evidence="2">Larvae</tissue>
    </source>
</reference>
<dbReference type="Proteomes" id="UP000821866">
    <property type="component" value="Chromosome 10"/>
</dbReference>
<dbReference type="AlphaFoldDB" id="A0A9J6ET30"/>
<feature type="compositionally biased region" description="Pro residues" evidence="1">
    <location>
        <begin position="474"/>
        <end position="496"/>
    </location>
</feature>
<evidence type="ECO:0000256" key="1">
    <source>
        <dbReference type="SAM" id="MobiDB-lite"/>
    </source>
</evidence>
<dbReference type="EMBL" id="JABSTU010000002">
    <property type="protein sequence ID" value="KAH8037434.1"/>
    <property type="molecule type" value="Genomic_DNA"/>
</dbReference>
<feature type="compositionally biased region" description="Basic residues" evidence="1">
    <location>
        <begin position="343"/>
        <end position="357"/>
    </location>
</feature>
<gene>
    <name evidence="2" type="ORF">HPB51_009989</name>
</gene>
<feature type="region of interest" description="Disordered" evidence="1">
    <location>
        <begin position="451"/>
        <end position="499"/>
    </location>
</feature>
<accession>A0A9J6ET30</accession>
<feature type="region of interest" description="Disordered" evidence="1">
    <location>
        <begin position="337"/>
        <end position="377"/>
    </location>
</feature>
<sequence>MLCAADLEDEGEEDVAASAFPGFLGAAGVEAFREFIPIFHCAWYDSGRPSFRGNGTLYPSAPVSRRECVSLYGFSRASAVTPFLFSLFSLRRFPSPIVEEDCTIAQAHMGRQPPLVFVFSPPPPPRFFSRKRPERRAGYRASRPGSLRPFSPFCANSFPASSRKTSPLWRRCPCSIDPASPQHRSSRRARPWSRGPALVERAVSSPAVRTWIAPCAVCAPTPAVQHEHFSGREKGCLFFFPGRGELAGPHQPAAGRPLPARRRRSGPSPIVLDVVPSTSSAFSIEDFGCARCPAVFFFVRCGDGVLDSFVAHFRCLFSPCARRCSRLRPDTTPASTTLFLVAQRRKKPRRQRRRRRGPSAALLKASETTATTTSSSAAAAPLVTSSCASAPPPVYAQPNPGVAGDLKEDPCVAIALDKWWAPPATAPPLLEVLAAAGTDAAAAAYLTPLHHHHHHLSPHQARLLGGPAGAAPPAAAPPPPPGVAPNPLGPAPPPELPCLFLLGSPPGSAAARGLQHRFPAVSTR</sequence>
<proteinExistence type="predicted"/>
<reference evidence="2" key="1">
    <citation type="journal article" date="2020" name="Cell">
        <title>Large-Scale Comparative Analyses of Tick Genomes Elucidate Their Genetic Diversity and Vector Capacities.</title>
        <authorList>
            <consortium name="Tick Genome and Microbiome Consortium (TIGMIC)"/>
            <person name="Jia N."/>
            <person name="Wang J."/>
            <person name="Shi W."/>
            <person name="Du L."/>
            <person name="Sun Y."/>
            <person name="Zhan W."/>
            <person name="Jiang J.F."/>
            <person name="Wang Q."/>
            <person name="Zhang B."/>
            <person name="Ji P."/>
            <person name="Bell-Sakyi L."/>
            <person name="Cui X.M."/>
            <person name="Yuan T.T."/>
            <person name="Jiang B.G."/>
            <person name="Yang W.F."/>
            <person name="Lam T.T."/>
            <person name="Chang Q.C."/>
            <person name="Ding S.J."/>
            <person name="Wang X.J."/>
            <person name="Zhu J.G."/>
            <person name="Ruan X.D."/>
            <person name="Zhao L."/>
            <person name="Wei J.T."/>
            <person name="Ye R.Z."/>
            <person name="Que T.C."/>
            <person name="Du C.H."/>
            <person name="Zhou Y.H."/>
            <person name="Cheng J.X."/>
            <person name="Dai P.F."/>
            <person name="Guo W.B."/>
            <person name="Han X.H."/>
            <person name="Huang E.J."/>
            <person name="Li L.F."/>
            <person name="Wei W."/>
            <person name="Gao Y.C."/>
            <person name="Liu J.Z."/>
            <person name="Shao H.Z."/>
            <person name="Wang X."/>
            <person name="Wang C.C."/>
            <person name="Yang T.C."/>
            <person name="Huo Q.B."/>
            <person name="Li W."/>
            <person name="Chen H.Y."/>
            <person name="Chen S.E."/>
            <person name="Zhou L.G."/>
            <person name="Ni X.B."/>
            <person name="Tian J.H."/>
            <person name="Sheng Y."/>
            <person name="Liu T."/>
            <person name="Pan Y.S."/>
            <person name="Xia L.Y."/>
            <person name="Li J."/>
            <person name="Zhao F."/>
            <person name="Cao W.C."/>
        </authorList>
    </citation>
    <scope>NUCLEOTIDE SEQUENCE</scope>
    <source>
        <strain evidence="2">Rmic-2018</strain>
    </source>
</reference>
<protein>
    <submittedName>
        <fullName evidence="2">Uncharacterized protein</fullName>
    </submittedName>
</protein>
<feature type="compositionally biased region" description="Low complexity" evidence="1">
    <location>
        <begin position="359"/>
        <end position="377"/>
    </location>
</feature>
<organism evidence="2 3">
    <name type="scientific">Rhipicephalus microplus</name>
    <name type="common">Cattle tick</name>
    <name type="synonym">Boophilus microplus</name>
    <dbReference type="NCBI Taxonomy" id="6941"/>
    <lineage>
        <taxon>Eukaryota</taxon>
        <taxon>Metazoa</taxon>
        <taxon>Ecdysozoa</taxon>
        <taxon>Arthropoda</taxon>
        <taxon>Chelicerata</taxon>
        <taxon>Arachnida</taxon>
        <taxon>Acari</taxon>
        <taxon>Parasitiformes</taxon>
        <taxon>Ixodida</taxon>
        <taxon>Ixodoidea</taxon>
        <taxon>Ixodidae</taxon>
        <taxon>Rhipicephalinae</taxon>
        <taxon>Rhipicephalus</taxon>
        <taxon>Boophilus</taxon>
    </lineage>
</organism>
<keyword evidence="3" id="KW-1185">Reference proteome</keyword>
<evidence type="ECO:0000313" key="2">
    <source>
        <dbReference type="EMBL" id="KAH8037434.1"/>
    </source>
</evidence>